<accession>A0ABS9KIS4</accession>
<evidence type="ECO:0000259" key="2">
    <source>
        <dbReference type="Pfam" id="PF00144"/>
    </source>
</evidence>
<dbReference type="RefSeq" id="WP_237856222.1">
    <property type="nucleotide sequence ID" value="NZ_JAKLWS010000042.1"/>
</dbReference>
<evidence type="ECO:0000313" key="4">
    <source>
        <dbReference type="Proteomes" id="UP001165366"/>
    </source>
</evidence>
<keyword evidence="1" id="KW-0378">Hydrolase</keyword>
<dbReference type="PANTHER" id="PTHR43283">
    <property type="entry name" value="BETA-LACTAMASE-RELATED"/>
    <property type="match status" value="1"/>
</dbReference>
<dbReference type="PANTHER" id="PTHR43283:SF11">
    <property type="entry name" value="BETA-LACTAMASE-RELATED DOMAIN-CONTAINING PROTEIN"/>
    <property type="match status" value="1"/>
</dbReference>
<evidence type="ECO:0000313" key="3">
    <source>
        <dbReference type="EMBL" id="MCG2590754.1"/>
    </source>
</evidence>
<dbReference type="InterPro" id="IPR001466">
    <property type="entry name" value="Beta-lactam-related"/>
</dbReference>
<reference evidence="3" key="1">
    <citation type="submission" date="2022-01" db="EMBL/GenBank/DDBJ databases">
        <authorList>
            <person name="Wang Y."/>
        </authorList>
    </citation>
    <scope>NUCLEOTIDE SEQUENCE</scope>
    <source>
        <strain evidence="3">WB101</strain>
    </source>
</reference>
<name>A0ABS9KIS4_9BACT</name>
<feature type="domain" description="Beta-lactamase-related" evidence="2">
    <location>
        <begin position="118"/>
        <end position="366"/>
    </location>
</feature>
<dbReference type="Gene3D" id="3.40.710.10">
    <property type="entry name" value="DD-peptidase/beta-lactamase superfamily"/>
    <property type="match status" value="1"/>
</dbReference>
<evidence type="ECO:0000256" key="1">
    <source>
        <dbReference type="ARBA" id="ARBA00022801"/>
    </source>
</evidence>
<gene>
    <name evidence="3" type="ORF">L6773_19425</name>
</gene>
<dbReference type="InterPro" id="IPR012338">
    <property type="entry name" value="Beta-lactam/transpept-like"/>
</dbReference>
<dbReference type="Pfam" id="PF00144">
    <property type="entry name" value="Beta-lactamase"/>
    <property type="match status" value="1"/>
</dbReference>
<comment type="caution">
    <text evidence="3">The sequence shown here is derived from an EMBL/GenBank/DDBJ whole genome shotgun (WGS) entry which is preliminary data.</text>
</comment>
<organism evidence="3 4">
    <name type="scientific">Rhodohalobacter sulfatireducens</name>
    <dbReference type="NCBI Taxonomy" id="2911366"/>
    <lineage>
        <taxon>Bacteria</taxon>
        <taxon>Pseudomonadati</taxon>
        <taxon>Balneolota</taxon>
        <taxon>Balneolia</taxon>
        <taxon>Balneolales</taxon>
        <taxon>Balneolaceae</taxon>
        <taxon>Rhodohalobacter</taxon>
    </lineage>
</organism>
<keyword evidence="4" id="KW-1185">Reference proteome</keyword>
<dbReference type="EMBL" id="JAKLWS010000042">
    <property type="protein sequence ID" value="MCG2590754.1"/>
    <property type="molecule type" value="Genomic_DNA"/>
</dbReference>
<protein>
    <submittedName>
        <fullName evidence="3">Beta-lactamase family protein</fullName>
    </submittedName>
</protein>
<proteinExistence type="predicted"/>
<dbReference type="SUPFAM" id="SSF56601">
    <property type="entry name" value="beta-lactamase/transpeptidase-like"/>
    <property type="match status" value="1"/>
</dbReference>
<dbReference type="InterPro" id="IPR050789">
    <property type="entry name" value="Diverse_Enzym_Activities"/>
</dbReference>
<dbReference type="Proteomes" id="UP001165366">
    <property type="component" value="Unassembled WGS sequence"/>
</dbReference>
<reference evidence="3" key="2">
    <citation type="submission" date="2024-05" db="EMBL/GenBank/DDBJ databases">
        <title>Rhodohalobacter halophilus gen. nov., sp. nov., a moderately halophilic member of the family Balneolaceae.</title>
        <authorList>
            <person name="Xia J."/>
        </authorList>
    </citation>
    <scope>NUCLEOTIDE SEQUENCE</scope>
    <source>
        <strain evidence="3">WB101</strain>
    </source>
</reference>
<sequence>MNERYKLILFFLLFFLIPQTHLIAQNLYYPAAGAEWEERSPEELGFDEASLQQAVDFALENENSVERDLRIAILKGFSHEPYHELLGPVRERGGPAGIIIKDGYIATSWGDIDRVDMTFSVTKSYLSTVAGLAWDRNLIRSVDHKMTGYVWDRTFDGEHNSKITWEHLLNQSSDWRGSLFGLEDWGDRPPQDGDIDDWRYRELHEPGTHFKYNDVRVNLLAYSLLHVWREPLPVILRENIMDPIGASRTWRWFGYDQSWTEIDGRKIQSVSGGGHNGGGMFINTLDQARFGLLFARRGVWNGNKLISGDWMDLAKIPSDANPNYGYMWWLVDNDSGWPGTPDHLYYAAGFGGNYIVVDEENDLVIVTRWLDSSMLGEFVGKVYNALD</sequence>